<dbReference type="PROSITE" id="PS52016">
    <property type="entry name" value="TONB_DEPENDENT_REC_3"/>
    <property type="match status" value="1"/>
</dbReference>
<dbReference type="InterPro" id="IPR037066">
    <property type="entry name" value="Plug_dom_sf"/>
</dbReference>
<evidence type="ECO:0000256" key="2">
    <source>
        <dbReference type="ARBA" id="ARBA00022448"/>
    </source>
</evidence>
<evidence type="ECO:0000256" key="8">
    <source>
        <dbReference type="PROSITE-ProRule" id="PRU01360"/>
    </source>
</evidence>
<name>A0A928YUY8_9GAMM</name>
<dbReference type="InterPro" id="IPR012910">
    <property type="entry name" value="Plug_dom"/>
</dbReference>
<organism evidence="13 14">
    <name type="scientific">Cellvibrio polysaccharolyticus</name>
    <dbReference type="NCBI Taxonomy" id="2082724"/>
    <lineage>
        <taxon>Bacteria</taxon>
        <taxon>Pseudomonadati</taxon>
        <taxon>Pseudomonadota</taxon>
        <taxon>Gammaproteobacteria</taxon>
        <taxon>Cellvibrionales</taxon>
        <taxon>Cellvibrionaceae</taxon>
        <taxon>Cellvibrio</taxon>
    </lineage>
</organism>
<comment type="subcellular location">
    <subcellularLocation>
        <location evidence="1 8">Cell outer membrane</location>
        <topology evidence="1 8">Multi-pass membrane protein</topology>
    </subcellularLocation>
</comment>
<evidence type="ECO:0000256" key="1">
    <source>
        <dbReference type="ARBA" id="ARBA00004571"/>
    </source>
</evidence>
<feature type="domain" description="TonB-dependent receptor plug" evidence="12">
    <location>
        <begin position="51"/>
        <end position="154"/>
    </location>
</feature>
<keyword evidence="10" id="KW-0732">Signal</keyword>
<evidence type="ECO:0000313" key="14">
    <source>
        <dbReference type="Proteomes" id="UP000652567"/>
    </source>
</evidence>
<dbReference type="InterPro" id="IPR036942">
    <property type="entry name" value="Beta-barrel_TonB_sf"/>
</dbReference>
<dbReference type="Pfam" id="PF07715">
    <property type="entry name" value="Plug"/>
    <property type="match status" value="1"/>
</dbReference>
<accession>A0A928YUY8</accession>
<feature type="signal peptide" evidence="10">
    <location>
        <begin position="1"/>
        <end position="27"/>
    </location>
</feature>
<dbReference type="InterPro" id="IPR000531">
    <property type="entry name" value="Beta-barrel_TonB"/>
</dbReference>
<keyword evidence="5 9" id="KW-0798">TonB box</keyword>
<protein>
    <submittedName>
        <fullName evidence="13">TonB-dependent receptor</fullName>
    </submittedName>
</protein>
<evidence type="ECO:0000256" key="4">
    <source>
        <dbReference type="ARBA" id="ARBA00022692"/>
    </source>
</evidence>
<evidence type="ECO:0000256" key="6">
    <source>
        <dbReference type="ARBA" id="ARBA00023136"/>
    </source>
</evidence>
<feature type="domain" description="TonB-dependent receptor-like beta-barrel" evidence="11">
    <location>
        <begin position="407"/>
        <end position="889"/>
    </location>
</feature>
<dbReference type="AlphaFoldDB" id="A0A928YUY8"/>
<evidence type="ECO:0000256" key="3">
    <source>
        <dbReference type="ARBA" id="ARBA00022452"/>
    </source>
</evidence>
<comment type="caution">
    <text evidence="13">The sequence shown here is derived from an EMBL/GenBank/DDBJ whole genome shotgun (WGS) entry which is preliminary data.</text>
</comment>
<dbReference type="SUPFAM" id="SSF56935">
    <property type="entry name" value="Porins"/>
    <property type="match status" value="1"/>
</dbReference>
<dbReference type="Gene3D" id="2.170.130.10">
    <property type="entry name" value="TonB-dependent receptor, plug domain"/>
    <property type="match status" value="1"/>
</dbReference>
<dbReference type="NCBIfam" id="TIGR01782">
    <property type="entry name" value="TonB-Xanth-Caul"/>
    <property type="match status" value="1"/>
</dbReference>
<dbReference type="Pfam" id="PF00593">
    <property type="entry name" value="TonB_dep_Rec_b-barrel"/>
    <property type="match status" value="1"/>
</dbReference>
<keyword evidence="3 8" id="KW-1134">Transmembrane beta strand</keyword>
<comment type="similarity">
    <text evidence="8 9">Belongs to the TonB-dependent receptor family.</text>
</comment>
<dbReference type="Gene3D" id="2.40.170.20">
    <property type="entry name" value="TonB-dependent receptor, beta-barrel domain"/>
    <property type="match status" value="1"/>
</dbReference>
<keyword evidence="14" id="KW-1185">Reference proteome</keyword>
<dbReference type="Proteomes" id="UP000652567">
    <property type="component" value="Unassembled WGS sequence"/>
</dbReference>
<evidence type="ECO:0000259" key="12">
    <source>
        <dbReference type="Pfam" id="PF07715"/>
    </source>
</evidence>
<evidence type="ECO:0000256" key="7">
    <source>
        <dbReference type="ARBA" id="ARBA00023237"/>
    </source>
</evidence>
<feature type="chain" id="PRO_5037012324" evidence="10">
    <location>
        <begin position="28"/>
        <end position="922"/>
    </location>
</feature>
<evidence type="ECO:0000313" key="13">
    <source>
        <dbReference type="EMBL" id="MBE8718469.1"/>
    </source>
</evidence>
<sequence length="922" mass="101091">MLKHKFNKFFALASTMAMVAGSVSVYAQEPVEEILVTSSFRNSVLSAIDAKRNADVVVEAISADDLGVLPDVSIADALSRLPGVSLVRAGGQAGMVNIRGMGGEYVHSTLNGREQTATSGSRKIEFDQYPSELISEAAVYKSPKASLIEGGVAGTVELRTANPLNNDKDNAFHINARGSYNDRADSVVGADEYGYRLSTSWQGKFADDTIGVALGYSRLFQPYVNTQFVGLSYTGQDDLNGDGANEYLSEGFEMQQKGGDETRDGFMGTLVWQPSDAFTLKGDVFYSEFESEAFARGFRVKTLNDGIVTNPVIQAGGAVTGGTITRDPANDYFTVQTTNDDESRNRDVLSTGLNATWQEGPWTVSADISRSEANGDFINGVSWGILFNDINSASPTPDQNISVDYLLNGLNVPQVSFSNPENYLNLDKMGLSKVGVYPFKNKDVLTAYKTDVKFEFDNPAFISSVEFGARYSERHFSAERGVFEYGNDFGLNPADQPALALTPDDVEVIHFSNKFANFPSFLAIDLDKVLARNGIQANPVKNWNNNWTMIQTGDVYEDVLAAYVQANLETSLFDRPLTGNLGVRMVETDQSSNGYLELQGAERGNGPGIADDNGLVSYDYQPVEAGKKFTDWLPSLNLNYHLTDNDQLRFAAAKVMARAPLDKLKSGGGSWVDGGRFNVWGNTSPLLDPFYATQADLSYEHYFSETHGALVIALFYKDVESYVENITYSNFDFAAAGIFVPTDPNTNQPFLNGEYQTARNNTDGGYIRGVELGFTQTLDFLPGAFSGLGFTTSYSYTESSISKTNTNAGFARDVGFPGLSRSVFNGTLFYDYQGFSTRVSVRYKEAFVGEEMMAENPMDVYYGDETVVDYQASYTFDSGINLVFQINNVTDEPTTTYFGSEAQTGTLQYYGRQMFLGVNYSF</sequence>
<dbReference type="RefSeq" id="WP_193911064.1">
    <property type="nucleotide sequence ID" value="NZ_PRDL01000001.1"/>
</dbReference>
<dbReference type="InterPro" id="IPR039426">
    <property type="entry name" value="TonB-dep_rcpt-like"/>
</dbReference>
<keyword evidence="2 8" id="KW-0813">Transport</keyword>
<dbReference type="PANTHER" id="PTHR40980:SF3">
    <property type="entry name" value="TONB-DEPENDENT RECEPTOR-LIKE BETA-BARREL DOMAIN-CONTAINING PROTEIN"/>
    <property type="match status" value="1"/>
</dbReference>
<keyword evidence="4 8" id="KW-0812">Transmembrane</keyword>
<keyword evidence="13" id="KW-0675">Receptor</keyword>
<dbReference type="PANTHER" id="PTHR40980">
    <property type="entry name" value="PLUG DOMAIN-CONTAINING PROTEIN"/>
    <property type="match status" value="1"/>
</dbReference>
<reference evidence="13" key="1">
    <citation type="submission" date="2018-07" db="EMBL/GenBank/DDBJ databases">
        <title>Genome assembly of strain Ka43.</title>
        <authorList>
            <person name="Kukolya J."/>
            <person name="Nagy I."/>
            <person name="Horvath B."/>
            <person name="Toth A."/>
        </authorList>
    </citation>
    <scope>NUCLEOTIDE SEQUENCE</scope>
    <source>
        <strain evidence="13">KB43</strain>
    </source>
</reference>
<proteinExistence type="inferred from homology"/>
<evidence type="ECO:0000259" key="11">
    <source>
        <dbReference type="Pfam" id="PF00593"/>
    </source>
</evidence>
<keyword evidence="6 8" id="KW-0472">Membrane</keyword>
<dbReference type="GO" id="GO:0009279">
    <property type="term" value="C:cell outer membrane"/>
    <property type="evidence" value="ECO:0007669"/>
    <property type="project" value="UniProtKB-SubCell"/>
</dbReference>
<evidence type="ECO:0000256" key="10">
    <source>
        <dbReference type="SAM" id="SignalP"/>
    </source>
</evidence>
<dbReference type="EMBL" id="PRDL01000001">
    <property type="protein sequence ID" value="MBE8718469.1"/>
    <property type="molecule type" value="Genomic_DNA"/>
</dbReference>
<gene>
    <name evidence="13" type="ORF">C4F51_14885</name>
</gene>
<evidence type="ECO:0000256" key="5">
    <source>
        <dbReference type="ARBA" id="ARBA00023077"/>
    </source>
</evidence>
<keyword evidence="7 8" id="KW-0998">Cell outer membrane</keyword>
<dbReference type="InterPro" id="IPR010104">
    <property type="entry name" value="TonB_rcpt_bac"/>
</dbReference>
<evidence type="ECO:0000256" key="9">
    <source>
        <dbReference type="RuleBase" id="RU003357"/>
    </source>
</evidence>